<proteinExistence type="predicted"/>
<protein>
    <submittedName>
        <fullName evidence="1">Uncharacterized protein</fullName>
    </submittedName>
</protein>
<name>A0ACB8CH21_DERSI</name>
<gene>
    <name evidence="1" type="ORF">HPB49_019136</name>
</gene>
<reference evidence="1" key="1">
    <citation type="submission" date="2020-05" db="EMBL/GenBank/DDBJ databases">
        <title>Large-scale comparative analyses of tick genomes elucidate their genetic diversity and vector capacities.</title>
        <authorList>
            <person name="Jia N."/>
            <person name="Wang J."/>
            <person name="Shi W."/>
            <person name="Du L."/>
            <person name="Sun Y."/>
            <person name="Zhan W."/>
            <person name="Jiang J."/>
            <person name="Wang Q."/>
            <person name="Zhang B."/>
            <person name="Ji P."/>
            <person name="Sakyi L.B."/>
            <person name="Cui X."/>
            <person name="Yuan T."/>
            <person name="Jiang B."/>
            <person name="Yang W."/>
            <person name="Lam T.T.-Y."/>
            <person name="Chang Q."/>
            <person name="Ding S."/>
            <person name="Wang X."/>
            <person name="Zhu J."/>
            <person name="Ruan X."/>
            <person name="Zhao L."/>
            <person name="Wei J."/>
            <person name="Que T."/>
            <person name="Du C."/>
            <person name="Cheng J."/>
            <person name="Dai P."/>
            <person name="Han X."/>
            <person name="Huang E."/>
            <person name="Gao Y."/>
            <person name="Liu J."/>
            <person name="Shao H."/>
            <person name="Ye R."/>
            <person name="Li L."/>
            <person name="Wei W."/>
            <person name="Wang X."/>
            <person name="Wang C."/>
            <person name="Yang T."/>
            <person name="Huo Q."/>
            <person name="Li W."/>
            <person name="Guo W."/>
            <person name="Chen H."/>
            <person name="Zhou L."/>
            <person name="Ni X."/>
            <person name="Tian J."/>
            <person name="Zhou Y."/>
            <person name="Sheng Y."/>
            <person name="Liu T."/>
            <person name="Pan Y."/>
            <person name="Xia L."/>
            <person name="Li J."/>
            <person name="Zhao F."/>
            <person name="Cao W."/>
        </authorList>
    </citation>
    <scope>NUCLEOTIDE SEQUENCE</scope>
    <source>
        <strain evidence="1">Dsil-2018</strain>
    </source>
</reference>
<comment type="caution">
    <text evidence="1">The sequence shown here is derived from an EMBL/GenBank/DDBJ whole genome shotgun (WGS) entry which is preliminary data.</text>
</comment>
<dbReference type="EMBL" id="CM023476">
    <property type="protein sequence ID" value="KAH7941981.1"/>
    <property type="molecule type" value="Genomic_DNA"/>
</dbReference>
<keyword evidence="2" id="KW-1185">Reference proteome</keyword>
<evidence type="ECO:0000313" key="2">
    <source>
        <dbReference type="Proteomes" id="UP000821865"/>
    </source>
</evidence>
<organism evidence="1 2">
    <name type="scientific">Dermacentor silvarum</name>
    <name type="common">Tick</name>
    <dbReference type="NCBI Taxonomy" id="543639"/>
    <lineage>
        <taxon>Eukaryota</taxon>
        <taxon>Metazoa</taxon>
        <taxon>Ecdysozoa</taxon>
        <taxon>Arthropoda</taxon>
        <taxon>Chelicerata</taxon>
        <taxon>Arachnida</taxon>
        <taxon>Acari</taxon>
        <taxon>Parasitiformes</taxon>
        <taxon>Ixodida</taxon>
        <taxon>Ixodoidea</taxon>
        <taxon>Ixodidae</taxon>
        <taxon>Rhipicephalinae</taxon>
        <taxon>Dermacentor</taxon>
    </lineage>
</organism>
<dbReference type="Proteomes" id="UP000821865">
    <property type="component" value="Chromosome 7"/>
</dbReference>
<sequence length="334" mass="37136">MVTGNGGCDRDAAPGTINYEADPVVVDGVVFLPLSDVRLAREALSYEPRPGDVILATFPKSGTTWCQYLIWGIHNLGAVKDGSMPPVQDVLTQHFPYIDLLGTSSTVADRPPPRFIKTHLPAERVHRPSGSGVKYVVCLRNPFDVAVSFFHMRLGRRGLTRLPPDYGFDHFLDEFLSGGLVGGDPFGHARAWHDRSKVHDNVLVVYYEVLKEEPGKVVLDLAKFLSPDAAARLSAEPGLLERLLEQTSLKRLRDLTGAENFAEGDFSRQHPTAALFRKGIVGDWRSHFSRDQERRFREAYDRALAGTEMHDFWTEHVNGAAIDAGRRPLLGVVQ</sequence>
<evidence type="ECO:0000313" key="1">
    <source>
        <dbReference type="EMBL" id="KAH7941981.1"/>
    </source>
</evidence>
<accession>A0ACB8CH21</accession>